<dbReference type="CDD" id="cd02440">
    <property type="entry name" value="AdoMet_MTases"/>
    <property type="match status" value="1"/>
</dbReference>
<evidence type="ECO:0000256" key="1">
    <source>
        <dbReference type="ARBA" id="ARBA00022603"/>
    </source>
</evidence>
<feature type="region of interest" description="Disordered" evidence="3">
    <location>
        <begin position="1"/>
        <end position="22"/>
    </location>
</feature>
<evidence type="ECO:0008006" key="5">
    <source>
        <dbReference type="Google" id="ProtNLM"/>
    </source>
</evidence>
<organism evidence="4">
    <name type="scientific">marine metagenome</name>
    <dbReference type="NCBI Taxonomy" id="408172"/>
    <lineage>
        <taxon>unclassified sequences</taxon>
        <taxon>metagenomes</taxon>
        <taxon>ecological metagenomes</taxon>
    </lineage>
</organism>
<dbReference type="PANTHER" id="PTHR43542">
    <property type="entry name" value="METHYLTRANSFERASE"/>
    <property type="match status" value="1"/>
</dbReference>
<gene>
    <name evidence="4" type="ORF">METZ01_LOCUS699</name>
</gene>
<accession>A0A381N023</accession>
<dbReference type="Pfam" id="PF03602">
    <property type="entry name" value="Cons_hypoth95"/>
    <property type="match status" value="1"/>
</dbReference>
<evidence type="ECO:0000256" key="3">
    <source>
        <dbReference type="SAM" id="MobiDB-lite"/>
    </source>
</evidence>
<dbReference type="InterPro" id="IPR029063">
    <property type="entry name" value="SAM-dependent_MTases_sf"/>
</dbReference>
<dbReference type="EMBL" id="UINC01000037">
    <property type="protein sequence ID" value="SUZ47845.1"/>
    <property type="molecule type" value="Genomic_DNA"/>
</dbReference>
<sequence>MRVVAGTARGRRLASPAGSDIRPTGDRVRESLFNALQSRGAVVGATVLDLFAGTGALGIEALSRGAHHATFVDLSPAATALVSENLAACGLVGRADVVRADGSTWLAASTGRWGLVLLDPPYSFDGWADLLANLVGRVDGPVVVESDREVEPGPGWHVESCRWYGSTVVMLLLTGAEAA</sequence>
<dbReference type="Gene3D" id="3.40.50.150">
    <property type="entry name" value="Vaccinia Virus protein VP39"/>
    <property type="match status" value="1"/>
</dbReference>
<dbReference type="AlphaFoldDB" id="A0A381N023"/>
<dbReference type="GO" id="GO:0031167">
    <property type="term" value="P:rRNA methylation"/>
    <property type="evidence" value="ECO:0007669"/>
    <property type="project" value="InterPro"/>
</dbReference>
<keyword evidence="2" id="KW-0808">Transferase</keyword>
<dbReference type="PANTHER" id="PTHR43542:SF1">
    <property type="entry name" value="METHYLTRANSFERASE"/>
    <property type="match status" value="1"/>
</dbReference>
<protein>
    <recommendedName>
        <fullName evidence="5">16S rRNA (Guanine(966)-N(2))-methyltransferase RsmD</fullName>
    </recommendedName>
</protein>
<dbReference type="InterPro" id="IPR004398">
    <property type="entry name" value="RNA_MeTrfase_RsmD"/>
</dbReference>
<proteinExistence type="predicted"/>
<dbReference type="PIRSF" id="PIRSF004553">
    <property type="entry name" value="CHP00095"/>
    <property type="match status" value="1"/>
</dbReference>
<evidence type="ECO:0000256" key="2">
    <source>
        <dbReference type="ARBA" id="ARBA00022679"/>
    </source>
</evidence>
<dbReference type="GO" id="GO:0008168">
    <property type="term" value="F:methyltransferase activity"/>
    <property type="evidence" value="ECO:0007669"/>
    <property type="project" value="UniProtKB-KW"/>
</dbReference>
<name>A0A381N023_9ZZZZ</name>
<keyword evidence="1" id="KW-0489">Methyltransferase</keyword>
<evidence type="ECO:0000313" key="4">
    <source>
        <dbReference type="EMBL" id="SUZ47845.1"/>
    </source>
</evidence>
<dbReference type="SUPFAM" id="SSF53335">
    <property type="entry name" value="S-adenosyl-L-methionine-dependent methyltransferases"/>
    <property type="match status" value="1"/>
</dbReference>
<dbReference type="NCBIfam" id="TIGR00095">
    <property type="entry name" value="16S rRNA (guanine(966)-N(2))-methyltransferase RsmD"/>
    <property type="match status" value="1"/>
</dbReference>
<reference evidence="4" key="1">
    <citation type="submission" date="2018-05" db="EMBL/GenBank/DDBJ databases">
        <authorList>
            <person name="Lanie J.A."/>
            <person name="Ng W.-L."/>
            <person name="Kazmierczak K.M."/>
            <person name="Andrzejewski T.M."/>
            <person name="Davidsen T.M."/>
            <person name="Wayne K.J."/>
            <person name="Tettelin H."/>
            <person name="Glass J.I."/>
            <person name="Rusch D."/>
            <person name="Podicherti R."/>
            <person name="Tsui H.-C.T."/>
            <person name="Winkler M.E."/>
        </authorList>
    </citation>
    <scope>NUCLEOTIDE SEQUENCE</scope>
</reference>